<accession>A0A5J4U1W6</accession>
<name>A0A5J4U1W6_9EUKA</name>
<organism evidence="1 2">
    <name type="scientific">Streblomastix strix</name>
    <dbReference type="NCBI Taxonomy" id="222440"/>
    <lineage>
        <taxon>Eukaryota</taxon>
        <taxon>Metamonada</taxon>
        <taxon>Preaxostyla</taxon>
        <taxon>Oxymonadida</taxon>
        <taxon>Streblomastigidae</taxon>
        <taxon>Streblomastix</taxon>
    </lineage>
</organism>
<evidence type="ECO:0000313" key="1">
    <source>
        <dbReference type="EMBL" id="KAA6364289.1"/>
    </source>
</evidence>
<evidence type="ECO:0000313" key="2">
    <source>
        <dbReference type="Proteomes" id="UP000324800"/>
    </source>
</evidence>
<comment type="caution">
    <text evidence="1">The sequence shown here is derived from an EMBL/GenBank/DDBJ whole genome shotgun (WGS) entry which is preliminary data.</text>
</comment>
<gene>
    <name evidence="1" type="ORF">EZS28_040184</name>
</gene>
<dbReference type="Proteomes" id="UP000324800">
    <property type="component" value="Unassembled WGS sequence"/>
</dbReference>
<dbReference type="AlphaFoldDB" id="A0A5J4U1W6"/>
<reference evidence="1 2" key="1">
    <citation type="submission" date="2019-03" db="EMBL/GenBank/DDBJ databases">
        <title>Single cell metagenomics reveals metabolic interactions within the superorganism composed of flagellate Streblomastix strix and complex community of Bacteroidetes bacteria on its surface.</title>
        <authorList>
            <person name="Treitli S.C."/>
            <person name="Kolisko M."/>
            <person name="Husnik F."/>
            <person name="Keeling P."/>
            <person name="Hampl V."/>
        </authorList>
    </citation>
    <scope>NUCLEOTIDE SEQUENCE [LARGE SCALE GENOMIC DNA]</scope>
    <source>
        <strain evidence="1">ST1C</strain>
    </source>
</reference>
<sequence>MHRIKLNIELPDMNIEEVGSVNIALILLPLYDPDCNLVFNPPPPSLEQDVNDTDLILISTPKLSFILTDPPNSLQVQYRNDIKPLI</sequence>
<proteinExistence type="predicted"/>
<dbReference type="EMBL" id="SNRW01021854">
    <property type="protein sequence ID" value="KAA6364289.1"/>
    <property type="molecule type" value="Genomic_DNA"/>
</dbReference>
<protein>
    <submittedName>
        <fullName evidence="1">Uncharacterized protein</fullName>
    </submittedName>
</protein>